<gene>
    <name evidence="1" type="ORF">METZ01_LOCUS405760</name>
</gene>
<organism evidence="1">
    <name type="scientific">marine metagenome</name>
    <dbReference type="NCBI Taxonomy" id="408172"/>
    <lineage>
        <taxon>unclassified sequences</taxon>
        <taxon>metagenomes</taxon>
        <taxon>ecological metagenomes</taxon>
    </lineage>
</organism>
<protein>
    <submittedName>
        <fullName evidence="1">Uncharacterized protein</fullName>
    </submittedName>
</protein>
<accession>A0A382W234</accession>
<reference evidence="1" key="1">
    <citation type="submission" date="2018-05" db="EMBL/GenBank/DDBJ databases">
        <authorList>
            <person name="Lanie J.A."/>
            <person name="Ng W.-L."/>
            <person name="Kazmierczak K.M."/>
            <person name="Andrzejewski T.M."/>
            <person name="Davidsen T.M."/>
            <person name="Wayne K.J."/>
            <person name="Tettelin H."/>
            <person name="Glass J.I."/>
            <person name="Rusch D."/>
            <person name="Podicherti R."/>
            <person name="Tsui H.-C.T."/>
            <person name="Winkler M.E."/>
        </authorList>
    </citation>
    <scope>NUCLEOTIDE SEQUENCE</scope>
</reference>
<proteinExistence type="predicted"/>
<name>A0A382W234_9ZZZZ</name>
<sequence length="66" mass="7651">MKICIDGYESFRHRLHWNPWIQVPQETQGWETVWLCVASIIPSSDLSPHLLLLISSSQQDVVGLYQ</sequence>
<dbReference type="AlphaFoldDB" id="A0A382W234"/>
<evidence type="ECO:0000313" key="1">
    <source>
        <dbReference type="EMBL" id="SVD52906.1"/>
    </source>
</evidence>
<dbReference type="EMBL" id="UINC01156473">
    <property type="protein sequence ID" value="SVD52906.1"/>
    <property type="molecule type" value="Genomic_DNA"/>
</dbReference>